<dbReference type="SUPFAM" id="SSF46785">
    <property type="entry name" value="Winged helix' DNA-binding domain"/>
    <property type="match status" value="1"/>
</dbReference>
<dbReference type="InterPro" id="IPR036388">
    <property type="entry name" value="WH-like_DNA-bd_sf"/>
</dbReference>
<dbReference type="PROSITE" id="PS50061">
    <property type="entry name" value="ETS_DOMAIN_3"/>
    <property type="match status" value="1"/>
</dbReference>
<evidence type="ECO:0000256" key="1">
    <source>
        <dbReference type="ARBA" id="ARBA00005562"/>
    </source>
</evidence>
<keyword evidence="3" id="KW-0539">Nucleus</keyword>
<evidence type="ECO:0000256" key="3">
    <source>
        <dbReference type="RuleBase" id="RU004019"/>
    </source>
</evidence>
<dbReference type="SMART" id="SM00413">
    <property type="entry name" value="ETS"/>
    <property type="match status" value="1"/>
</dbReference>
<dbReference type="GO" id="GO:0000981">
    <property type="term" value="F:DNA-binding transcription factor activity, RNA polymerase II-specific"/>
    <property type="evidence" value="ECO:0007669"/>
    <property type="project" value="TreeGrafter"/>
</dbReference>
<dbReference type="PRINTS" id="PR00454">
    <property type="entry name" value="ETSDOMAIN"/>
</dbReference>
<dbReference type="GO" id="GO:0043565">
    <property type="term" value="F:sequence-specific DNA binding"/>
    <property type="evidence" value="ECO:0007669"/>
    <property type="project" value="InterPro"/>
</dbReference>
<dbReference type="InterPro" id="IPR000418">
    <property type="entry name" value="Ets_dom"/>
</dbReference>
<dbReference type="InterPro" id="IPR036390">
    <property type="entry name" value="WH_DNA-bd_sf"/>
</dbReference>
<feature type="region of interest" description="Disordered" evidence="4">
    <location>
        <begin position="112"/>
        <end position="211"/>
    </location>
</feature>
<dbReference type="EMBL" id="JARQWQ010000010">
    <property type="protein sequence ID" value="KAK2569299.1"/>
    <property type="molecule type" value="Genomic_DNA"/>
</dbReference>
<comment type="caution">
    <text evidence="6">The sequence shown here is derived from an EMBL/GenBank/DDBJ whole genome shotgun (WGS) entry which is preliminary data.</text>
</comment>
<dbReference type="GO" id="GO:0030154">
    <property type="term" value="P:cell differentiation"/>
    <property type="evidence" value="ECO:0007669"/>
    <property type="project" value="TreeGrafter"/>
</dbReference>
<sequence>MLKKWLSSYSYPSTSAAPIAATTITLEGIQSVIHAWGFPIEAPADVDPYLGPFEDTQFDAVVDVETSPDDSPDSDFKFTDLDACSEYGYCSSDVPDDEMDFFKLDDLTAYSSPALFSDPGELDFGFDSGIEAEMDEPNDGSENGEVEKEKSKRSEERKNAQDSGKEEGVSQGKNTSSPPRKVTEPEDKRKRQTREENDDKESDDEDDTDDDDLPQFHCHYLWEFLHHILLDKENKYIEWKNKTRGVFRLKDHNGLARLWGKQKNRKNMTYEKLSRALRYYYSKDILQKVPGQRLTYKFVHNLDGKKYPL</sequence>
<keyword evidence="7" id="KW-1185">Reference proteome</keyword>
<feature type="domain" description="ETS" evidence="5">
    <location>
        <begin position="219"/>
        <end position="299"/>
    </location>
</feature>
<proteinExistence type="inferred from homology"/>
<reference evidence="6" key="1">
    <citation type="journal article" date="2023" name="G3 (Bethesda)">
        <title>Whole genome assembly and annotation of the endangered Caribbean coral Acropora cervicornis.</title>
        <authorList>
            <person name="Selwyn J.D."/>
            <person name="Vollmer S.V."/>
        </authorList>
    </citation>
    <scope>NUCLEOTIDE SEQUENCE</scope>
    <source>
        <strain evidence="6">K2</strain>
    </source>
</reference>
<evidence type="ECO:0000256" key="4">
    <source>
        <dbReference type="SAM" id="MobiDB-lite"/>
    </source>
</evidence>
<name>A0AAD9VCI4_ACRCE</name>
<evidence type="ECO:0000313" key="7">
    <source>
        <dbReference type="Proteomes" id="UP001249851"/>
    </source>
</evidence>
<evidence type="ECO:0000256" key="2">
    <source>
        <dbReference type="ARBA" id="ARBA00023125"/>
    </source>
</evidence>
<dbReference type="GO" id="GO:0005634">
    <property type="term" value="C:nucleus"/>
    <property type="evidence" value="ECO:0007669"/>
    <property type="project" value="UniProtKB-SubCell"/>
</dbReference>
<keyword evidence="2 3" id="KW-0238">DNA-binding</keyword>
<feature type="compositionally biased region" description="Basic and acidic residues" evidence="4">
    <location>
        <begin position="181"/>
        <end position="197"/>
    </location>
</feature>
<dbReference type="AlphaFoldDB" id="A0AAD9VCI4"/>
<feature type="compositionally biased region" description="Basic and acidic residues" evidence="4">
    <location>
        <begin position="145"/>
        <end position="168"/>
    </location>
</feature>
<comment type="similarity">
    <text evidence="1 3">Belongs to the ETS family.</text>
</comment>
<reference evidence="6" key="2">
    <citation type="journal article" date="2023" name="Science">
        <title>Genomic signatures of disease resistance in endangered staghorn corals.</title>
        <authorList>
            <person name="Vollmer S.V."/>
            <person name="Selwyn J.D."/>
            <person name="Despard B.A."/>
            <person name="Roesel C.L."/>
        </authorList>
    </citation>
    <scope>NUCLEOTIDE SEQUENCE</scope>
    <source>
        <strain evidence="6">K2</strain>
    </source>
</reference>
<evidence type="ECO:0000259" key="5">
    <source>
        <dbReference type="PROSITE" id="PS50061"/>
    </source>
</evidence>
<dbReference type="Pfam" id="PF00178">
    <property type="entry name" value="Ets"/>
    <property type="match status" value="1"/>
</dbReference>
<protein>
    <submittedName>
        <fullName evidence="6">ETS-related transcription factor Elf-4</fullName>
    </submittedName>
</protein>
<feature type="compositionally biased region" description="Acidic residues" evidence="4">
    <location>
        <begin position="198"/>
        <end position="211"/>
    </location>
</feature>
<dbReference type="PROSITE" id="PS00346">
    <property type="entry name" value="ETS_DOMAIN_2"/>
    <property type="match status" value="1"/>
</dbReference>
<dbReference type="InterPro" id="IPR046328">
    <property type="entry name" value="ETS_fam"/>
</dbReference>
<organism evidence="6 7">
    <name type="scientific">Acropora cervicornis</name>
    <name type="common">Staghorn coral</name>
    <dbReference type="NCBI Taxonomy" id="6130"/>
    <lineage>
        <taxon>Eukaryota</taxon>
        <taxon>Metazoa</taxon>
        <taxon>Cnidaria</taxon>
        <taxon>Anthozoa</taxon>
        <taxon>Hexacorallia</taxon>
        <taxon>Scleractinia</taxon>
        <taxon>Astrocoeniina</taxon>
        <taxon>Acroporidae</taxon>
        <taxon>Acropora</taxon>
    </lineage>
</organism>
<accession>A0AAD9VCI4</accession>
<dbReference type="PANTHER" id="PTHR11849:SF191">
    <property type="entry name" value="ECDYSONE-INDUCED PROTEIN 74EF ISOFORM B"/>
    <property type="match status" value="1"/>
</dbReference>
<comment type="subcellular location">
    <subcellularLocation>
        <location evidence="3">Nucleus</location>
    </subcellularLocation>
</comment>
<dbReference type="Gene3D" id="1.10.10.10">
    <property type="entry name" value="Winged helix-like DNA-binding domain superfamily/Winged helix DNA-binding domain"/>
    <property type="match status" value="1"/>
</dbReference>
<dbReference type="Proteomes" id="UP001249851">
    <property type="component" value="Unassembled WGS sequence"/>
</dbReference>
<feature type="compositionally biased region" description="Acidic residues" evidence="4">
    <location>
        <begin position="130"/>
        <end position="144"/>
    </location>
</feature>
<gene>
    <name evidence="6" type="ORF">P5673_006212</name>
</gene>
<evidence type="ECO:0000313" key="6">
    <source>
        <dbReference type="EMBL" id="KAK2569299.1"/>
    </source>
</evidence>
<dbReference type="PANTHER" id="PTHR11849">
    <property type="entry name" value="ETS"/>
    <property type="match status" value="1"/>
</dbReference>